<dbReference type="EMBL" id="CAXAMN010023720">
    <property type="protein sequence ID" value="CAK9080294.1"/>
    <property type="molecule type" value="Genomic_DNA"/>
</dbReference>
<reference evidence="1 2" key="1">
    <citation type="submission" date="2024-02" db="EMBL/GenBank/DDBJ databases">
        <authorList>
            <person name="Chen Y."/>
            <person name="Shah S."/>
            <person name="Dougan E. K."/>
            <person name="Thang M."/>
            <person name="Chan C."/>
        </authorList>
    </citation>
    <scope>NUCLEOTIDE SEQUENCE [LARGE SCALE GENOMIC DNA]</scope>
</reference>
<sequence>MNLANGYNCRDKCHRCALREWWDVKGAVRRLQPADVNPRPFKDLRSPLRDLMYFQGNPKYVRIDGAHTYAIDGIGKNYLATAILLLLHMDYFGSGSTESKFETAYKRYMIFCAANGKSTSIHEFSYKTLKLKTGSLRGKPCGLGKGHDAAIVGGLAGGRAGPTGFDFGGTIGVHMEKVLTVYVVWTRNHQ</sequence>
<comment type="caution">
    <text evidence="1">The sequence shown here is derived from an EMBL/GenBank/DDBJ whole genome shotgun (WGS) entry which is preliminary data.</text>
</comment>
<evidence type="ECO:0000313" key="1">
    <source>
        <dbReference type="EMBL" id="CAK9080294.1"/>
    </source>
</evidence>
<dbReference type="Proteomes" id="UP001642484">
    <property type="component" value="Unassembled WGS sequence"/>
</dbReference>
<evidence type="ECO:0000313" key="2">
    <source>
        <dbReference type="Proteomes" id="UP001642484"/>
    </source>
</evidence>
<keyword evidence="2" id="KW-1185">Reference proteome</keyword>
<proteinExistence type="predicted"/>
<name>A0ABP0PWH8_9DINO</name>
<accession>A0ABP0PWH8</accession>
<organism evidence="1 2">
    <name type="scientific">Durusdinium trenchii</name>
    <dbReference type="NCBI Taxonomy" id="1381693"/>
    <lineage>
        <taxon>Eukaryota</taxon>
        <taxon>Sar</taxon>
        <taxon>Alveolata</taxon>
        <taxon>Dinophyceae</taxon>
        <taxon>Suessiales</taxon>
        <taxon>Symbiodiniaceae</taxon>
        <taxon>Durusdinium</taxon>
    </lineage>
</organism>
<protein>
    <submittedName>
        <fullName evidence="1">Uncharacterized protein</fullName>
    </submittedName>
</protein>
<gene>
    <name evidence="1" type="ORF">CCMP2556_LOCUS39441</name>
</gene>